<feature type="transmembrane region" description="Helical" evidence="1">
    <location>
        <begin position="231"/>
        <end position="255"/>
    </location>
</feature>
<dbReference type="KEGG" id="lpk:LACPI_0954"/>
<reference evidence="4" key="1">
    <citation type="submission" date="2015-01" db="EMBL/GenBank/DDBJ databases">
        <authorList>
            <person name="Andreevskaya M."/>
        </authorList>
    </citation>
    <scope>NUCLEOTIDE SEQUENCE [LARGE SCALE GENOMIC DNA]</scope>
    <source>
        <strain evidence="4">MKFS47</strain>
    </source>
</reference>
<dbReference type="Proteomes" id="UP000033166">
    <property type="component" value="Chromosome I"/>
</dbReference>
<feature type="transmembrane region" description="Helical" evidence="1">
    <location>
        <begin position="100"/>
        <end position="116"/>
    </location>
</feature>
<dbReference type="SUPFAM" id="SSF51695">
    <property type="entry name" value="PLC-like phosphodiesterases"/>
    <property type="match status" value="1"/>
</dbReference>
<dbReference type="AlphaFoldDB" id="A0A0D6DWL9"/>
<feature type="transmembrane region" description="Helical" evidence="1">
    <location>
        <begin position="58"/>
        <end position="79"/>
    </location>
</feature>
<keyword evidence="1" id="KW-0812">Transmembrane</keyword>
<feature type="transmembrane region" description="Helical" evidence="1">
    <location>
        <begin position="12"/>
        <end position="31"/>
    </location>
</feature>
<dbReference type="HOGENOM" id="CLU_489829_0_0_9"/>
<dbReference type="Gene3D" id="3.20.20.190">
    <property type="entry name" value="Phosphatidylinositol (PI) phosphodiesterase"/>
    <property type="match status" value="1"/>
</dbReference>
<proteinExistence type="predicted"/>
<feature type="transmembrane region" description="Helical" evidence="1">
    <location>
        <begin position="136"/>
        <end position="160"/>
    </location>
</feature>
<evidence type="ECO:0000313" key="4">
    <source>
        <dbReference type="Proteomes" id="UP000033166"/>
    </source>
</evidence>
<dbReference type="Pfam" id="PF03009">
    <property type="entry name" value="GDPD"/>
    <property type="match status" value="1"/>
</dbReference>
<evidence type="ECO:0000313" key="3">
    <source>
        <dbReference type="EMBL" id="CEN28154.1"/>
    </source>
</evidence>
<organism evidence="3 4">
    <name type="scientific">Pseudolactococcus piscium MKFS47</name>
    <dbReference type="NCBI Taxonomy" id="297352"/>
    <lineage>
        <taxon>Bacteria</taxon>
        <taxon>Bacillati</taxon>
        <taxon>Bacillota</taxon>
        <taxon>Bacilli</taxon>
        <taxon>Lactobacillales</taxon>
        <taxon>Streptococcaceae</taxon>
        <taxon>Pseudolactococcus</taxon>
    </lineage>
</organism>
<gene>
    <name evidence="3" type="ORF">LACPI_0954</name>
</gene>
<dbReference type="EMBL" id="LN774769">
    <property type="protein sequence ID" value="CEN28154.1"/>
    <property type="molecule type" value="Genomic_DNA"/>
</dbReference>
<dbReference type="PANTHER" id="PTHR46211:SF8">
    <property type="entry name" value="PHOSPHODIESTERASE"/>
    <property type="match status" value="1"/>
</dbReference>
<evidence type="ECO:0000259" key="2">
    <source>
        <dbReference type="PROSITE" id="PS51704"/>
    </source>
</evidence>
<protein>
    <submittedName>
        <fullName evidence="3">Membrane domain of membrane-anchored glycerophosphoryl diester phosphodiesterase</fullName>
    </submittedName>
</protein>
<dbReference type="InterPro" id="IPR017946">
    <property type="entry name" value="PLC-like_Pdiesterase_TIM-brl"/>
</dbReference>
<feature type="transmembrane region" description="Helical" evidence="1">
    <location>
        <begin position="275"/>
        <end position="294"/>
    </location>
</feature>
<dbReference type="PROSITE" id="PS51704">
    <property type="entry name" value="GP_PDE"/>
    <property type="match status" value="1"/>
</dbReference>
<keyword evidence="1" id="KW-0472">Membrane</keyword>
<accession>A0A0D6DWL9</accession>
<dbReference type="InterPro" id="IPR030395">
    <property type="entry name" value="GP_PDE_dom"/>
</dbReference>
<evidence type="ECO:0000256" key="1">
    <source>
        <dbReference type="SAM" id="Phobius"/>
    </source>
</evidence>
<dbReference type="GO" id="GO:0008081">
    <property type="term" value="F:phosphoric diester hydrolase activity"/>
    <property type="evidence" value="ECO:0007669"/>
    <property type="project" value="InterPro"/>
</dbReference>
<sequence>MHNLKLTHITWLMVLIFIFNYLAASCLHYFLSYAPQAYQINTSSFKHLVDDLLAHAPIYAITITTYFLIFALFISLLILSELLIHHQLSWQTFLSAVKRPKLYGFVLALTIMLLPLNELGLKIPVANYMTIPQTFMAMIANPFILAGLSLLYLLILFFILRLKHIPYYLIIDGIKQESLIKKSWQATQKSAWHHFRQLGFIFVQIAFAFAILSGIQFLIDIANHRNWSVFTANLFTSLLAGVLYFYTATILYLFLSNPDQERQVQTRQNFAHIALIRAVLFLIIIGFSTIYLSGKQLKVTHQSYLVIAHMGISSKSDIPNTIKNLKKVHATHPDYVEIDIQKTKDGQYVLSHDPAIKNQEDKSYQISDYTWNQLKDITFLHENQKTTLSNFKDYLMLANDLKQKLLVEVKFSQTVSNQELKAFSEDFGQLLAENKAQLQSLNQNSLLRIDQFLDNDLGLLSPIQNDVNQSKLSQFYAIESSSLTQKTITQATSVNKTIYAWTINSHKEIQTTYAIGVTGFITDYPAKTRQYLEKISDRPHYALVPTGTLLLKRSDF</sequence>
<keyword evidence="1" id="KW-1133">Transmembrane helix</keyword>
<dbReference type="PANTHER" id="PTHR46211">
    <property type="entry name" value="GLYCEROPHOSPHORYL DIESTER PHOSPHODIESTERASE"/>
    <property type="match status" value="1"/>
</dbReference>
<feature type="domain" description="GP-PDE" evidence="2">
    <location>
        <begin position="304"/>
        <end position="532"/>
    </location>
</feature>
<name>A0A0D6DWL9_9LACT</name>
<dbReference type="PROSITE" id="PS51257">
    <property type="entry name" value="PROKAR_LIPOPROTEIN"/>
    <property type="match status" value="1"/>
</dbReference>
<feature type="transmembrane region" description="Helical" evidence="1">
    <location>
        <begin position="198"/>
        <end position="219"/>
    </location>
</feature>
<dbReference type="STRING" id="1364.LP2241_20517"/>
<dbReference type="GO" id="GO:0006629">
    <property type="term" value="P:lipid metabolic process"/>
    <property type="evidence" value="ECO:0007669"/>
    <property type="project" value="InterPro"/>
</dbReference>
<dbReference type="RefSeq" id="WP_047915336.1">
    <property type="nucleotide sequence ID" value="NZ_LN774769.1"/>
</dbReference>